<dbReference type="OrthoDB" id="298473at2"/>
<gene>
    <name evidence="2" type="ORF">FRUB_08009</name>
</gene>
<accession>A0A225DDN5</accession>
<evidence type="ECO:0000256" key="1">
    <source>
        <dbReference type="SAM" id="MobiDB-lite"/>
    </source>
</evidence>
<dbReference type="EMBL" id="NIDE01000017">
    <property type="protein sequence ID" value="OWK35446.1"/>
    <property type="molecule type" value="Genomic_DNA"/>
</dbReference>
<dbReference type="Proteomes" id="UP000214646">
    <property type="component" value="Unassembled WGS sequence"/>
</dbReference>
<dbReference type="AlphaFoldDB" id="A0A225DDN5"/>
<evidence type="ECO:0000313" key="3">
    <source>
        <dbReference type="Proteomes" id="UP000214646"/>
    </source>
</evidence>
<reference evidence="3" key="1">
    <citation type="submission" date="2017-06" db="EMBL/GenBank/DDBJ databases">
        <title>Genome analysis of Fimbriiglobus ruber SP5, the first member of the order Planctomycetales with confirmed chitinolytic capability.</title>
        <authorList>
            <person name="Ravin N.V."/>
            <person name="Rakitin A.L."/>
            <person name="Ivanova A.A."/>
            <person name="Beletsky A.V."/>
            <person name="Kulichevskaya I.S."/>
            <person name="Mardanov A.V."/>
            <person name="Dedysh S.N."/>
        </authorList>
    </citation>
    <scope>NUCLEOTIDE SEQUENCE [LARGE SCALE GENOMIC DNA]</scope>
    <source>
        <strain evidence="3">SP5</strain>
    </source>
</reference>
<sequence>MTAAAFYKLVLALWGEEWRPELRKLLEAHGHSYSRQSVWNWKAGKSPVPDPVAFILEAERKRRKEVSQSPDSTHQPRKEAP</sequence>
<name>A0A225DDN5_9BACT</name>
<comment type="caution">
    <text evidence="2">The sequence shown here is derived from an EMBL/GenBank/DDBJ whole genome shotgun (WGS) entry which is preliminary data.</text>
</comment>
<keyword evidence="3" id="KW-1185">Reference proteome</keyword>
<feature type="region of interest" description="Disordered" evidence="1">
    <location>
        <begin position="61"/>
        <end position="81"/>
    </location>
</feature>
<proteinExistence type="predicted"/>
<dbReference type="RefSeq" id="WP_088258648.1">
    <property type="nucleotide sequence ID" value="NZ_NIDE01000017.1"/>
</dbReference>
<organism evidence="2 3">
    <name type="scientific">Fimbriiglobus ruber</name>
    <dbReference type="NCBI Taxonomy" id="1908690"/>
    <lineage>
        <taxon>Bacteria</taxon>
        <taxon>Pseudomonadati</taxon>
        <taxon>Planctomycetota</taxon>
        <taxon>Planctomycetia</taxon>
        <taxon>Gemmatales</taxon>
        <taxon>Gemmataceae</taxon>
        <taxon>Fimbriiglobus</taxon>
    </lineage>
</organism>
<evidence type="ECO:0000313" key="2">
    <source>
        <dbReference type="EMBL" id="OWK35446.1"/>
    </source>
</evidence>
<protein>
    <submittedName>
        <fullName evidence="2">Uncharacterized protein</fullName>
    </submittedName>
</protein>